<name>A0A2T7Q137_POMCA</name>
<organism evidence="1 2">
    <name type="scientific">Pomacea canaliculata</name>
    <name type="common">Golden apple snail</name>
    <dbReference type="NCBI Taxonomy" id="400727"/>
    <lineage>
        <taxon>Eukaryota</taxon>
        <taxon>Metazoa</taxon>
        <taxon>Spiralia</taxon>
        <taxon>Lophotrochozoa</taxon>
        <taxon>Mollusca</taxon>
        <taxon>Gastropoda</taxon>
        <taxon>Caenogastropoda</taxon>
        <taxon>Architaenioglossa</taxon>
        <taxon>Ampullarioidea</taxon>
        <taxon>Ampullariidae</taxon>
        <taxon>Pomacea</taxon>
    </lineage>
</organism>
<dbReference type="Pfam" id="PF05250">
    <property type="entry name" value="UPF0193"/>
    <property type="match status" value="1"/>
</dbReference>
<dbReference type="PANTHER" id="PTHR28348">
    <property type="entry name" value="UPF0193 PROTEIN EVG1"/>
    <property type="match status" value="1"/>
</dbReference>
<evidence type="ECO:0000313" key="2">
    <source>
        <dbReference type="Proteomes" id="UP000245119"/>
    </source>
</evidence>
<evidence type="ECO:0000313" key="1">
    <source>
        <dbReference type="EMBL" id="PVD39357.1"/>
    </source>
</evidence>
<dbReference type="OrthoDB" id="189770at2759"/>
<dbReference type="AlphaFoldDB" id="A0A2T7Q137"/>
<gene>
    <name evidence="1" type="ORF">C0Q70_01987</name>
</gene>
<keyword evidence="2" id="KW-1185">Reference proteome</keyword>
<proteinExistence type="predicted"/>
<dbReference type="PANTHER" id="PTHR28348:SF1">
    <property type="entry name" value="UPF0193 PROTEIN EVG1"/>
    <property type="match status" value="1"/>
</dbReference>
<dbReference type="InterPro" id="IPR007914">
    <property type="entry name" value="UPF0193"/>
</dbReference>
<dbReference type="STRING" id="400727.A0A2T7Q137"/>
<dbReference type="EMBL" id="PZQS01000001">
    <property type="protein sequence ID" value="PVD39357.1"/>
    <property type="molecule type" value="Genomic_DNA"/>
</dbReference>
<comment type="caution">
    <text evidence="1">The sequence shown here is derived from an EMBL/GenBank/DDBJ whole genome shotgun (WGS) entry which is preliminary data.</text>
</comment>
<sequence>MAMAGAKALHKDLFAESRSSKAKSVKDAAATNRTGDCRSQAALETVPESSECRPSCCAKGLLPAHTQLGGEEGPCRQSLSVAFAVLRQCTRCWRQGPVEMMRESKLTNFQQRQVDRTLKDGGQLPLQLPPTSSIRRAKPPKLVTSSTILNPRNYSGGIRSRETMEAQGAFKKSDYVPPRYNTRSAREKEKLANIMAYGEDVPNIPMERVRKRLESPPPEPDRFDELQQEIEERQKFLSEMESLGRGEKYRNIIATEISQKIREMEIIDKKRSKELEDILKMQNKESQSSGIPHATVMIQ</sequence>
<accession>A0A2T7Q137</accession>
<reference evidence="1 2" key="1">
    <citation type="submission" date="2018-04" db="EMBL/GenBank/DDBJ databases">
        <title>The genome of golden apple snail Pomacea canaliculata provides insight into stress tolerance and invasive adaptation.</title>
        <authorList>
            <person name="Liu C."/>
            <person name="Liu B."/>
            <person name="Ren Y."/>
            <person name="Zhang Y."/>
            <person name="Wang H."/>
            <person name="Li S."/>
            <person name="Jiang F."/>
            <person name="Yin L."/>
            <person name="Zhang G."/>
            <person name="Qian W."/>
            <person name="Fan W."/>
        </authorList>
    </citation>
    <scope>NUCLEOTIDE SEQUENCE [LARGE SCALE GENOMIC DNA]</scope>
    <source>
        <strain evidence="1">SZHN2017</strain>
        <tissue evidence="1">Muscle</tissue>
    </source>
</reference>
<protein>
    <submittedName>
        <fullName evidence="1">Uncharacterized protein</fullName>
    </submittedName>
</protein>
<dbReference type="Proteomes" id="UP000245119">
    <property type="component" value="Linkage Group LG1"/>
</dbReference>